<evidence type="ECO:0000313" key="1">
    <source>
        <dbReference type="EMBL" id="PJC24417.1"/>
    </source>
</evidence>
<reference evidence="2" key="1">
    <citation type="submission" date="2017-09" db="EMBL/GenBank/DDBJ databases">
        <title>Depth-based differentiation of microbial function through sediment-hosted aquifers and enrichment of novel symbionts in the deep terrestrial subsurface.</title>
        <authorList>
            <person name="Probst A.J."/>
            <person name="Ladd B."/>
            <person name="Jarett J.K."/>
            <person name="Geller-Mcgrath D.E."/>
            <person name="Sieber C.M.K."/>
            <person name="Emerson J.B."/>
            <person name="Anantharaman K."/>
            <person name="Thomas B.C."/>
            <person name="Malmstrom R."/>
            <person name="Stieglmeier M."/>
            <person name="Klingl A."/>
            <person name="Woyke T."/>
            <person name="Ryan C.M."/>
            <person name="Banfield J.F."/>
        </authorList>
    </citation>
    <scope>NUCLEOTIDE SEQUENCE [LARGE SCALE GENOMIC DNA]</scope>
</reference>
<comment type="caution">
    <text evidence="1">The sequence shown here is derived from an EMBL/GenBank/DDBJ whole genome shotgun (WGS) entry which is preliminary data.</text>
</comment>
<evidence type="ECO:0000313" key="2">
    <source>
        <dbReference type="Proteomes" id="UP000230251"/>
    </source>
</evidence>
<sequence length="123" mass="15240">MNYIRKHILSLLHDYSNTEKQRYEWVDNLQKTHFTPTELIEEWFSDTFTNIPEDLVKKGEITQEEWEIIRPFYYLFRIFADHFWKYEDNIPANMTEYEPWKLIIESSEKTKQKLEKLGWKLDD</sequence>
<name>A0A2M8EP31_9BACT</name>
<accession>A0A2M8EP31</accession>
<dbReference type="EMBL" id="PFSI01000044">
    <property type="protein sequence ID" value="PJC24417.1"/>
    <property type="molecule type" value="Genomic_DNA"/>
</dbReference>
<organism evidence="1 2">
    <name type="scientific">Candidatus Uhrbacteria bacterium CG_4_9_14_0_2_um_filter_41_50</name>
    <dbReference type="NCBI Taxonomy" id="1975031"/>
    <lineage>
        <taxon>Bacteria</taxon>
        <taxon>Candidatus Uhriibacteriota</taxon>
    </lineage>
</organism>
<proteinExistence type="predicted"/>
<dbReference type="AlphaFoldDB" id="A0A2M8EP31"/>
<protein>
    <submittedName>
        <fullName evidence="1">Uncharacterized protein</fullName>
    </submittedName>
</protein>
<gene>
    <name evidence="1" type="ORF">CO057_02915</name>
</gene>
<dbReference type="Proteomes" id="UP000230251">
    <property type="component" value="Unassembled WGS sequence"/>
</dbReference>